<dbReference type="OrthoDB" id="5360255at2759"/>
<gene>
    <name evidence="2" type="ORF">NUU61_002971</name>
</gene>
<accession>A0A9W9FSJ5</accession>
<feature type="region of interest" description="Disordered" evidence="1">
    <location>
        <begin position="248"/>
        <end position="397"/>
    </location>
</feature>
<keyword evidence="3" id="KW-1185">Reference proteome</keyword>
<dbReference type="InterPro" id="IPR004354">
    <property type="entry name" value="Meiotic_Rec114"/>
</dbReference>
<sequence length="483" mass="52818">MMQHPPHHNIPQTTRLALAKFSHTTTTIDHVGPLTWSHINGNGDIICIFEQSPGTVSRPAELVLRVIQNSGIVHEQIDLANFVRLLGLNQNTPALKPSFAVVVKTPCLAVKYPQTNTHIRRFQIKFSSDRDYYTALALLSSINCPLTEGGPAQTPRRPPSSSSWNSGYASFIAPGRDASTPLTSNSSTLPFYPTAACGPGMMMTPSRPSSSSSTIQYPVPTVTPIPPETHAPSESFEVFGPRQLPTILPSSIQHREPARASVRTSTAPAYHDIHQLNQMLPPKRDLPFSKPRGKTSRSATSSKAAEQPQSQKQPIATDRPIKPRKKQGTQLSKEPEAMSRCHSSLSELQSQSITQKQPYPEEAPAQIASPAPSTTLKIGPWTASTTNTTETEPRPPEPVIGDVAVPNVQSHPPIPSTIAPDHLLHPTPGTGEDPLALYLDAPTPERIASLENWICELIEDDKFMALCRDVEMTWRRFAFGKKP</sequence>
<reference evidence="2" key="2">
    <citation type="journal article" date="2023" name="IMA Fungus">
        <title>Comparative genomic study of the Penicillium genus elucidates a diverse pangenome and 15 lateral gene transfer events.</title>
        <authorList>
            <person name="Petersen C."/>
            <person name="Sorensen T."/>
            <person name="Nielsen M.R."/>
            <person name="Sondergaard T.E."/>
            <person name="Sorensen J.L."/>
            <person name="Fitzpatrick D.A."/>
            <person name="Frisvad J.C."/>
            <person name="Nielsen K.L."/>
        </authorList>
    </citation>
    <scope>NUCLEOTIDE SEQUENCE</scope>
    <source>
        <strain evidence="2">IBT 34128</strain>
    </source>
</reference>
<feature type="compositionally biased region" description="Polar residues" evidence="1">
    <location>
        <begin position="341"/>
        <end position="357"/>
    </location>
</feature>
<evidence type="ECO:0000313" key="3">
    <source>
        <dbReference type="Proteomes" id="UP001141434"/>
    </source>
</evidence>
<dbReference type="RefSeq" id="XP_056514620.1">
    <property type="nucleotide sequence ID" value="XM_056653553.1"/>
</dbReference>
<proteinExistence type="predicted"/>
<dbReference type="EMBL" id="JAPMSZ010000004">
    <property type="protein sequence ID" value="KAJ5105624.1"/>
    <property type="molecule type" value="Genomic_DNA"/>
</dbReference>
<dbReference type="GeneID" id="81392721"/>
<comment type="caution">
    <text evidence="2">The sequence shown here is derived from an EMBL/GenBank/DDBJ whole genome shotgun (WGS) entry which is preliminary data.</text>
</comment>
<evidence type="ECO:0000256" key="1">
    <source>
        <dbReference type="SAM" id="MobiDB-lite"/>
    </source>
</evidence>
<dbReference type="GO" id="GO:0007131">
    <property type="term" value="P:reciprocal meiotic recombination"/>
    <property type="evidence" value="ECO:0007669"/>
    <property type="project" value="InterPro"/>
</dbReference>
<reference evidence="2" key="1">
    <citation type="submission" date="2022-11" db="EMBL/GenBank/DDBJ databases">
        <authorList>
            <person name="Petersen C."/>
        </authorList>
    </citation>
    <scope>NUCLEOTIDE SEQUENCE</scope>
    <source>
        <strain evidence="2">IBT 34128</strain>
    </source>
</reference>
<feature type="compositionally biased region" description="Low complexity" evidence="1">
    <location>
        <begin position="380"/>
        <end position="390"/>
    </location>
</feature>
<name>A0A9W9FSJ5_9EURO</name>
<dbReference type="Pfam" id="PF03525">
    <property type="entry name" value="Meiotic_rec114"/>
    <property type="match status" value="1"/>
</dbReference>
<evidence type="ECO:0000313" key="2">
    <source>
        <dbReference type="EMBL" id="KAJ5105624.1"/>
    </source>
</evidence>
<feature type="compositionally biased region" description="Low complexity" evidence="1">
    <location>
        <begin position="296"/>
        <end position="305"/>
    </location>
</feature>
<dbReference type="AlphaFoldDB" id="A0A9W9FSJ5"/>
<organism evidence="2 3">
    <name type="scientific">Penicillium alfredii</name>
    <dbReference type="NCBI Taxonomy" id="1506179"/>
    <lineage>
        <taxon>Eukaryota</taxon>
        <taxon>Fungi</taxon>
        <taxon>Dikarya</taxon>
        <taxon>Ascomycota</taxon>
        <taxon>Pezizomycotina</taxon>
        <taxon>Eurotiomycetes</taxon>
        <taxon>Eurotiomycetidae</taxon>
        <taxon>Eurotiales</taxon>
        <taxon>Aspergillaceae</taxon>
        <taxon>Penicillium</taxon>
    </lineage>
</organism>
<protein>
    <submittedName>
        <fullName evidence="2">Uncharacterized protein</fullName>
    </submittedName>
</protein>
<dbReference type="Proteomes" id="UP001141434">
    <property type="component" value="Unassembled WGS sequence"/>
</dbReference>